<dbReference type="CDD" id="cd03809">
    <property type="entry name" value="GT4_MtfB-like"/>
    <property type="match status" value="1"/>
</dbReference>
<evidence type="ECO:0000313" key="6">
    <source>
        <dbReference type="Proteomes" id="UP000029661"/>
    </source>
</evidence>
<dbReference type="SUPFAM" id="SSF53756">
    <property type="entry name" value="UDP-Glycosyltransferase/glycogen phosphorylase"/>
    <property type="match status" value="1"/>
</dbReference>
<feature type="domain" description="Glycosyltransferase subfamily 4-like N-terminal" evidence="3">
    <location>
        <begin position="57"/>
        <end position="167"/>
    </location>
</feature>
<dbReference type="InterPro" id="IPR001296">
    <property type="entry name" value="Glyco_trans_1"/>
</dbReference>
<dbReference type="Proteomes" id="UP000062768">
    <property type="component" value="Chromosome I"/>
</dbReference>
<gene>
    <name evidence="4" type="ORF">BRM9_1105</name>
    <name evidence="5" type="ORF">MB9_1239</name>
</gene>
<name>A0A089ZAX7_METFO</name>
<evidence type="ECO:0000259" key="3">
    <source>
        <dbReference type="Pfam" id="PF13439"/>
    </source>
</evidence>
<dbReference type="EMBL" id="LN734822">
    <property type="protein sequence ID" value="CEL24877.1"/>
    <property type="molecule type" value="Genomic_DNA"/>
</dbReference>
<dbReference type="OrthoDB" id="132546at2157"/>
<dbReference type="Gene3D" id="3.40.50.2000">
    <property type="entry name" value="Glycogen Phosphorylase B"/>
    <property type="match status" value="2"/>
</dbReference>
<reference evidence="4" key="1">
    <citation type="submission" date="2013-12" db="EMBL/GenBank/DDBJ databases">
        <title>The complete genome sequence of Methanobacterium sp. BRM9.</title>
        <authorList>
            <consortium name="Pastoral Greenhouse Gas Research Consortium"/>
            <person name="Kelly W.J."/>
            <person name="Leahy S.C."/>
            <person name="Perry R."/>
            <person name="Li D."/>
            <person name="Altermann E."/>
            <person name="Lambie S.C."/>
            <person name="Attwood G.T."/>
        </authorList>
    </citation>
    <scope>NUCLEOTIDE SEQUENCE [LARGE SCALE GENOMIC DNA]</scope>
    <source>
        <strain evidence="4">BRM9</strain>
    </source>
</reference>
<dbReference type="PATRIC" id="fig|2162.10.peg.1297"/>
<evidence type="ECO:0000313" key="7">
    <source>
        <dbReference type="Proteomes" id="UP000062768"/>
    </source>
</evidence>
<dbReference type="Proteomes" id="UP000029661">
    <property type="component" value="Chromosome"/>
</dbReference>
<dbReference type="PANTHER" id="PTHR46401:SF2">
    <property type="entry name" value="GLYCOSYLTRANSFERASE WBBK-RELATED"/>
    <property type="match status" value="1"/>
</dbReference>
<reference evidence="5" key="2">
    <citation type="submission" date="2014-09" db="EMBL/GenBank/DDBJ databases">
        <authorList>
            <person name="Bishop-Lilly K.A."/>
            <person name="Broomall S.M."/>
            <person name="Chain P.S."/>
            <person name="Chertkov O."/>
            <person name="Coyne S.R."/>
            <person name="Daligault H.E."/>
            <person name="Davenport K.W."/>
            <person name="Erkkila T."/>
            <person name="Frey K.G."/>
            <person name="Gibbons H.S."/>
            <person name="Gu W."/>
            <person name="Jaissle J."/>
            <person name="Johnson S.L."/>
            <person name="Koroleva G.I."/>
            <person name="Ladner J.T."/>
            <person name="Lo C.-C."/>
            <person name="Minogue T.D."/>
            <person name="Munk C."/>
            <person name="Palacios G.F."/>
            <person name="Redden C.L."/>
            <person name="Rosenzweig C.N."/>
            <person name="Scholz M.B."/>
            <person name="Teshima H."/>
            <person name="Xu Y."/>
        </authorList>
    </citation>
    <scope>NUCLEOTIDE SEQUENCE</scope>
    <source>
        <strain evidence="5">Mb9</strain>
    </source>
</reference>
<proteinExistence type="predicted"/>
<dbReference type="RefSeq" id="WP_048085090.1">
    <property type="nucleotide sequence ID" value="NZ_CP006933.1"/>
</dbReference>
<keyword evidence="1 4" id="KW-0808">Transferase</keyword>
<feature type="domain" description="Glycosyl transferase family 1" evidence="2">
    <location>
        <begin position="185"/>
        <end position="347"/>
    </location>
</feature>
<dbReference type="STRING" id="2162.BRM9_1105"/>
<evidence type="ECO:0000313" key="5">
    <source>
        <dbReference type="EMBL" id="CEL24877.1"/>
    </source>
</evidence>
<dbReference type="AlphaFoldDB" id="A0A089ZAX7"/>
<organism evidence="4 6">
    <name type="scientific">Methanobacterium formicicum</name>
    <dbReference type="NCBI Taxonomy" id="2162"/>
    <lineage>
        <taxon>Archaea</taxon>
        <taxon>Methanobacteriati</taxon>
        <taxon>Methanobacteriota</taxon>
        <taxon>Methanomada group</taxon>
        <taxon>Methanobacteria</taxon>
        <taxon>Methanobacteriales</taxon>
        <taxon>Methanobacteriaceae</taxon>
        <taxon>Methanobacterium</taxon>
    </lineage>
</organism>
<evidence type="ECO:0000313" key="4">
    <source>
        <dbReference type="EMBL" id="AIS31921.1"/>
    </source>
</evidence>
<dbReference type="GeneID" id="26739485"/>
<dbReference type="Pfam" id="PF13439">
    <property type="entry name" value="Glyco_transf_4"/>
    <property type="match status" value="1"/>
</dbReference>
<evidence type="ECO:0000256" key="1">
    <source>
        <dbReference type="ARBA" id="ARBA00022679"/>
    </source>
</evidence>
<dbReference type="FunFam" id="3.40.50.2000:FF:000119">
    <property type="entry name" value="Glycosyl transferase group 1"/>
    <property type="match status" value="1"/>
</dbReference>
<dbReference type="Pfam" id="PF00534">
    <property type="entry name" value="Glycos_transf_1"/>
    <property type="match status" value="1"/>
</dbReference>
<dbReference type="InterPro" id="IPR028098">
    <property type="entry name" value="Glyco_trans_4-like_N"/>
</dbReference>
<evidence type="ECO:0000259" key="2">
    <source>
        <dbReference type="Pfam" id="PF00534"/>
    </source>
</evidence>
<dbReference type="KEGG" id="mfc:BRM9_1105"/>
<dbReference type="EMBL" id="CP006933">
    <property type="protein sequence ID" value="AIS31921.1"/>
    <property type="molecule type" value="Genomic_DNA"/>
</dbReference>
<sequence length="375" mass="42790">MKIGILSWILDRERTGIDNYLYNIVREMIIKDKSRDITLIHYRKTDNPLYQMVNEVVIGSLPGNMENPLSLSRALKREEIDVLHLPSHMALQVNPFFVGSQVKKVLTIHDLIPFFFKDKLPFFYKFWAPSLKLIKNRPHCIITDSQNTRNDLINHLQIPEEKIKVIPLAPNKDYTFMEDKSPVKDEILAKYGISSPFILYVGTVELRKNIPLIIKSFYKLLKSGVECKLVLIGKLGYGFPEISQTVETLGLGDQVLFMGYVPDEDLVKFYNAADLFVFPSLYEGFGLPPLEAMSCGCPVISSNTSSLPEVVGDAGITLDPEDCEGFTKAMYQVMTSPALQEEMSQQSLERAKLFSWKKTAEETWKVYQEVHKEGY</sequence>
<dbReference type="PANTHER" id="PTHR46401">
    <property type="entry name" value="GLYCOSYLTRANSFERASE WBBK-RELATED"/>
    <property type="match status" value="1"/>
</dbReference>
<accession>A0A089ZAX7</accession>
<keyword evidence="7" id="KW-1185">Reference proteome</keyword>
<protein>
    <submittedName>
        <fullName evidence="4">Glycosyl transferase GT4 family</fullName>
    </submittedName>
    <submittedName>
        <fullName evidence="5">Group 1 glycosyl transferase</fullName>
    </submittedName>
</protein>
<dbReference type="GO" id="GO:0016757">
    <property type="term" value="F:glycosyltransferase activity"/>
    <property type="evidence" value="ECO:0007669"/>
    <property type="project" value="InterPro"/>
</dbReference>